<evidence type="ECO:0000256" key="18">
    <source>
        <dbReference type="ARBA" id="ARBA00049504"/>
    </source>
</evidence>
<keyword evidence="7 19" id="KW-1003">Cell membrane</keyword>
<dbReference type="InterPro" id="IPR003805">
    <property type="entry name" value="CobS"/>
</dbReference>
<feature type="transmembrane region" description="Helical" evidence="19">
    <location>
        <begin position="111"/>
        <end position="129"/>
    </location>
</feature>
<dbReference type="NCBIfam" id="TIGR00317">
    <property type="entry name" value="cobS"/>
    <property type="match status" value="1"/>
</dbReference>
<dbReference type="RefSeq" id="WP_205168066.1">
    <property type="nucleotide sequence ID" value="NZ_JAFBDZ010000001.1"/>
</dbReference>
<keyword evidence="21" id="KW-1185">Reference proteome</keyword>
<keyword evidence="10 19" id="KW-0812">Transmembrane</keyword>
<keyword evidence="11 19" id="KW-0460">Magnesium</keyword>
<dbReference type="EC" id="2.7.8.26" evidence="5 19"/>
<evidence type="ECO:0000256" key="14">
    <source>
        <dbReference type="ARBA" id="ARBA00025228"/>
    </source>
</evidence>
<feature type="transmembrane region" description="Helical" evidence="19">
    <location>
        <begin position="206"/>
        <end position="224"/>
    </location>
</feature>
<evidence type="ECO:0000256" key="4">
    <source>
        <dbReference type="ARBA" id="ARBA00010561"/>
    </source>
</evidence>
<keyword evidence="13 19" id="KW-0472">Membrane</keyword>
<organism evidence="20 21">
    <name type="scientific">Rossellomorea pakistanensis</name>
    <dbReference type="NCBI Taxonomy" id="992288"/>
    <lineage>
        <taxon>Bacteria</taxon>
        <taxon>Bacillati</taxon>
        <taxon>Bacillota</taxon>
        <taxon>Bacilli</taxon>
        <taxon>Bacillales</taxon>
        <taxon>Bacillaceae</taxon>
        <taxon>Rossellomorea</taxon>
    </lineage>
</organism>
<comment type="catalytic activity">
    <reaction evidence="17 19">
        <text>alpha-ribazole + adenosylcob(III)inamide-GDP = adenosylcob(III)alamin + GMP + H(+)</text>
        <dbReference type="Rhea" id="RHEA:16049"/>
        <dbReference type="ChEBI" id="CHEBI:10329"/>
        <dbReference type="ChEBI" id="CHEBI:15378"/>
        <dbReference type="ChEBI" id="CHEBI:18408"/>
        <dbReference type="ChEBI" id="CHEBI:58115"/>
        <dbReference type="ChEBI" id="CHEBI:60487"/>
        <dbReference type="EC" id="2.7.8.26"/>
    </reaction>
</comment>
<feature type="transmembrane region" description="Helical" evidence="19">
    <location>
        <begin position="63"/>
        <end position="83"/>
    </location>
</feature>
<evidence type="ECO:0000256" key="6">
    <source>
        <dbReference type="ARBA" id="ARBA00015850"/>
    </source>
</evidence>
<dbReference type="EMBL" id="JAFBDZ010000001">
    <property type="protein sequence ID" value="MBM7583839.1"/>
    <property type="molecule type" value="Genomic_DNA"/>
</dbReference>
<evidence type="ECO:0000256" key="15">
    <source>
        <dbReference type="ARBA" id="ARBA00032605"/>
    </source>
</evidence>
<protein>
    <recommendedName>
        <fullName evidence="6 19">Adenosylcobinamide-GDP ribazoletransferase</fullName>
        <ecNumber evidence="5 19">2.7.8.26</ecNumber>
    </recommendedName>
    <alternativeName>
        <fullName evidence="16 19">Cobalamin synthase</fullName>
    </alternativeName>
    <alternativeName>
        <fullName evidence="15 19">Cobalamin-5'-phosphate synthase</fullName>
    </alternativeName>
</protein>
<evidence type="ECO:0000256" key="7">
    <source>
        <dbReference type="ARBA" id="ARBA00022475"/>
    </source>
</evidence>
<keyword evidence="8 19" id="KW-0169">Cobalamin biosynthesis</keyword>
<evidence type="ECO:0000256" key="17">
    <source>
        <dbReference type="ARBA" id="ARBA00048623"/>
    </source>
</evidence>
<evidence type="ECO:0000256" key="3">
    <source>
        <dbReference type="ARBA" id="ARBA00004663"/>
    </source>
</evidence>
<comment type="caution">
    <text evidence="20">The sequence shown here is derived from an EMBL/GenBank/DDBJ whole genome shotgun (WGS) entry which is preliminary data.</text>
</comment>
<comment type="subcellular location">
    <subcellularLocation>
        <location evidence="2 19">Cell membrane</location>
        <topology evidence="2 19">Multi-pass membrane protein</topology>
    </subcellularLocation>
</comment>
<evidence type="ECO:0000313" key="21">
    <source>
        <dbReference type="Proteomes" id="UP001646157"/>
    </source>
</evidence>
<evidence type="ECO:0000256" key="9">
    <source>
        <dbReference type="ARBA" id="ARBA00022679"/>
    </source>
</evidence>
<dbReference type="PANTHER" id="PTHR34148">
    <property type="entry name" value="ADENOSYLCOBINAMIDE-GDP RIBAZOLETRANSFERASE"/>
    <property type="match status" value="1"/>
</dbReference>
<feature type="transmembrane region" description="Helical" evidence="19">
    <location>
        <begin position="236"/>
        <end position="257"/>
    </location>
</feature>
<gene>
    <name evidence="19" type="primary">cobS</name>
    <name evidence="20" type="ORF">JOC86_000376</name>
</gene>
<feature type="transmembrane region" description="Helical" evidence="19">
    <location>
        <begin position="182"/>
        <end position="200"/>
    </location>
</feature>
<dbReference type="PANTHER" id="PTHR34148:SF1">
    <property type="entry name" value="ADENOSYLCOBINAMIDE-GDP RIBAZOLETRANSFERASE"/>
    <property type="match status" value="1"/>
</dbReference>
<evidence type="ECO:0000313" key="20">
    <source>
        <dbReference type="EMBL" id="MBM7583839.1"/>
    </source>
</evidence>
<comment type="function">
    <text evidence="14 19">Joins adenosylcobinamide-GDP and alpha-ribazole to generate adenosylcobalamin (Ado-cobalamin). Also synthesizes adenosylcobalamin 5'-phosphate from adenosylcobinamide-GDP and alpha-ribazole 5'-phosphate.</text>
</comment>
<dbReference type="Proteomes" id="UP001646157">
    <property type="component" value="Unassembled WGS sequence"/>
</dbReference>
<dbReference type="HAMAP" id="MF_00719">
    <property type="entry name" value="CobS"/>
    <property type="match status" value="1"/>
</dbReference>
<evidence type="ECO:0000256" key="8">
    <source>
        <dbReference type="ARBA" id="ARBA00022573"/>
    </source>
</evidence>
<name>A0ABS2N7N5_9BACI</name>
<keyword evidence="12 19" id="KW-1133">Transmembrane helix</keyword>
<evidence type="ECO:0000256" key="10">
    <source>
        <dbReference type="ARBA" id="ARBA00022692"/>
    </source>
</evidence>
<comment type="catalytic activity">
    <reaction evidence="18 19">
        <text>alpha-ribazole 5'-phosphate + adenosylcob(III)inamide-GDP = adenosylcob(III)alamin 5'-phosphate + GMP + H(+)</text>
        <dbReference type="Rhea" id="RHEA:23560"/>
        <dbReference type="ChEBI" id="CHEBI:15378"/>
        <dbReference type="ChEBI" id="CHEBI:57918"/>
        <dbReference type="ChEBI" id="CHEBI:58115"/>
        <dbReference type="ChEBI" id="CHEBI:60487"/>
        <dbReference type="ChEBI" id="CHEBI:60493"/>
        <dbReference type="EC" id="2.7.8.26"/>
    </reaction>
</comment>
<evidence type="ECO:0000256" key="19">
    <source>
        <dbReference type="HAMAP-Rule" id="MF_00719"/>
    </source>
</evidence>
<proteinExistence type="inferred from homology"/>
<evidence type="ECO:0000256" key="16">
    <source>
        <dbReference type="ARBA" id="ARBA00032853"/>
    </source>
</evidence>
<evidence type="ECO:0000256" key="13">
    <source>
        <dbReference type="ARBA" id="ARBA00023136"/>
    </source>
</evidence>
<keyword evidence="9 19" id="KW-0808">Transferase</keyword>
<evidence type="ECO:0000256" key="11">
    <source>
        <dbReference type="ARBA" id="ARBA00022842"/>
    </source>
</evidence>
<dbReference type="GO" id="GO:0051073">
    <property type="term" value="F:adenosylcobinamide-GDP ribazoletransferase activity"/>
    <property type="evidence" value="ECO:0007669"/>
    <property type="project" value="UniProtKB-EC"/>
</dbReference>
<comment type="cofactor">
    <cofactor evidence="1 19">
        <name>Mg(2+)</name>
        <dbReference type="ChEBI" id="CHEBI:18420"/>
    </cofactor>
</comment>
<feature type="transmembrane region" description="Helical" evidence="19">
    <location>
        <begin position="30"/>
        <end position="51"/>
    </location>
</feature>
<evidence type="ECO:0000256" key="12">
    <source>
        <dbReference type="ARBA" id="ARBA00022989"/>
    </source>
</evidence>
<evidence type="ECO:0000256" key="2">
    <source>
        <dbReference type="ARBA" id="ARBA00004651"/>
    </source>
</evidence>
<evidence type="ECO:0000256" key="1">
    <source>
        <dbReference type="ARBA" id="ARBA00001946"/>
    </source>
</evidence>
<sequence length="263" mass="30238">MSYIKALLINLQFFTIIPIRKDLPMDQKHISISVGFFPILGLLLGLIYAFFASVLINMTPLSTLSIAFIIWLSMIVLTGGIHLDGWMDTSDAYFSYQNREKRLEIMKDPRTGAFGVISLLILLSAKFLFIYESVVNQNELFISMLVLIPIYSRLFMGVVLVNIKSSKEEGLAFFFKKNCRSYTNHFYFLFIIILLTTIYFGNPDIFFISLILLIVILLFFLILYRKIKHWFGGITGDVLGATVEGGELLLWMIVWLWQYTAMG</sequence>
<evidence type="ECO:0000256" key="5">
    <source>
        <dbReference type="ARBA" id="ARBA00013200"/>
    </source>
</evidence>
<reference evidence="20 21" key="1">
    <citation type="submission" date="2021-01" db="EMBL/GenBank/DDBJ databases">
        <title>Genomic Encyclopedia of Type Strains, Phase IV (KMG-IV): sequencing the most valuable type-strain genomes for metagenomic binning, comparative biology and taxonomic classification.</title>
        <authorList>
            <person name="Goeker M."/>
        </authorList>
    </citation>
    <scope>NUCLEOTIDE SEQUENCE [LARGE SCALE GENOMIC DNA]</scope>
    <source>
        <strain evidence="20 21">DSM 24834</strain>
    </source>
</reference>
<accession>A0ABS2N7N5</accession>
<feature type="transmembrane region" description="Helical" evidence="19">
    <location>
        <begin position="141"/>
        <end position="161"/>
    </location>
</feature>
<comment type="pathway">
    <text evidence="3 19">Cofactor biosynthesis; adenosylcobalamin biosynthesis; adenosylcobalamin from cob(II)yrinate a,c-diamide: step 7/7.</text>
</comment>
<dbReference type="Pfam" id="PF02654">
    <property type="entry name" value="CobS"/>
    <property type="match status" value="1"/>
</dbReference>
<comment type="similarity">
    <text evidence="4 19">Belongs to the CobS family.</text>
</comment>